<evidence type="ECO:0000313" key="1">
    <source>
        <dbReference type="EMBL" id="GAH76988.1"/>
    </source>
</evidence>
<dbReference type="AlphaFoldDB" id="X1K4L1"/>
<name>X1K4L1_9ZZZZ</name>
<gene>
    <name evidence="1" type="ORF">S03H2_65880</name>
</gene>
<proteinExistence type="predicted"/>
<reference evidence="1" key="1">
    <citation type="journal article" date="2014" name="Front. Microbiol.">
        <title>High frequency of phylogenetically diverse reductive dehalogenase-homologous genes in deep subseafloor sedimentary metagenomes.</title>
        <authorList>
            <person name="Kawai M."/>
            <person name="Futagami T."/>
            <person name="Toyoda A."/>
            <person name="Takaki Y."/>
            <person name="Nishi S."/>
            <person name="Hori S."/>
            <person name="Arai W."/>
            <person name="Tsubouchi T."/>
            <person name="Morono Y."/>
            <person name="Uchiyama I."/>
            <person name="Ito T."/>
            <person name="Fujiyama A."/>
            <person name="Inagaki F."/>
            <person name="Takami H."/>
        </authorList>
    </citation>
    <scope>NUCLEOTIDE SEQUENCE</scope>
    <source>
        <strain evidence="1">Expedition CK06-06</strain>
    </source>
</reference>
<sequence length="88" mass="10023">MLYYMSIRLNEKEIKIALAGVNRKALSSSVFASAPTPGRTQNLLLHAQDRKHTQLSCRTNSSSPFRLPVLNKFRTIPIRIENEIINNK</sequence>
<protein>
    <submittedName>
        <fullName evidence="1">Uncharacterized protein</fullName>
    </submittedName>
</protein>
<feature type="non-terminal residue" evidence="1">
    <location>
        <position position="88"/>
    </location>
</feature>
<accession>X1K4L1</accession>
<dbReference type="EMBL" id="BARU01042954">
    <property type="protein sequence ID" value="GAH76988.1"/>
    <property type="molecule type" value="Genomic_DNA"/>
</dbReference>
<comment type="caution">
    <text evidence="1">The sequence shown here is derived from an EMBL/GenBank/DDBJ whole genome shotgun (WGS) entry which is preliminary data.</text>
</comment>
<organism evidence="1">
    <name type="scientific">marine sediment metagenome</name>
    <dbReference type="NCBI Taxonomy" id="412755"/>
    <lineage>
        <taxon>unclassified sequences</taxon>
        <taxon>metagenomes</taxon>
        <taxon>ecological metagenomes</taxon>
    </lineage>
</organism>